<keyword evidence="4" id="KW-1185">Reference proteome</keyword>
<sequence>MPNWFVCNQPCPVRAFAWPQAAYIHRMNMRRLYRLTGPDALPFLQGLVTNDVLPLAKGPGLVYAALLTPQGKYLADFFVGQTAHGLILDLPEVLAEATIRRLSMYRLRADVQIAPVPELFIHRGLGPCPADGFADPRDASLGWWAVRDVPPEADGTDWTALRVAALVPEAGVELIPDDSYILEAGFERLHGVDFRKGCYVGQEVTARMKHKTELRKGLVKVAVEGAAPVGTPILANGKEAGILFSQSGGQAIAWMRHDRIQPVMQAGDALVRPRD</sequence>
<dbReference type="GO" id="GO:0016226">
    <property type="term" value="P:iron-sulfur cluster assembly"/>
    <property type="evidence" value="ECO:0007669"/>
    <property type="project" value="TreeGrafter"/>
</dbReference>
<dbReference type="InterPro" id="IPR017703">
    <property type="entry name" value="YgfZ/GCV_T_CS"/>
</dbReference>
<protein>
    <submittedName>
        <fullName evidence="3">Aminomethyltransferase</fullName>
    </submittedName>
</protein>
<dbReference type="InterPro" id="IPR045179">
    <property type="entry name" value="YgfZ/GcvT"/>
</dbReference>
<proteinExistence type="predicted"/>
<comment type="caution">
    <text evidence="3">The sequence shown here is derived from an EMBL/GenBank/DDBJ whole genome shotgun (WGS) entry which is preliminary data.</text>
</comment>
<dbReference type="InterPro" id="IPR057460">
    <property type="entry name" value="CAF17_C"/>
</dbReference>
<evidence type="ECO:0000313" key="4">
    <source>
        <dbReference type="Proteomes" id="UP000638981"/>
    </source>
</evidence>
<keyword evidence="1" id="KW-0809">Transit peptide</keyword>
<dbReference type="SUPFAM" id="SSF103025">
    <property type="entry name" value="Folate-binding domain"/>
    <property type="match status" value="1"/>
</dbReference>
<dbReference type="PANTHER" id="PTHR22602">
    <property type="entry name" value="TRANSFERASE CAF17, MITOCHONDRIAL-RELATED"/>
    <property type="match status" value="1"/>
</dbReference>
<gene>
    <name evidence="3" type="ORF">GCM10007315_05760</name>
</gene>
<accession>A0A918TGD2</accession>
<dbReference type="Gene3D" id="3.30.1360.120">
    <property type="entry name" value="Probable tRNA modification gtpase trme, domain 1"/>
    <property type="match status" value="2"/>
</dbReference>
<organism evidence="3 4">
    <name type="scientific">Neogemmobacter tilapiae</name>
    <dbReference type="NCBI Taxonomy" id="875041"/>
    <lineage>
        <taxon>Bacteria</taxon>
        <taxon>Pseudomonadati</taxon>
        <taxon>Pseudomonadota</taxon>
        <taxon>Alphaproteobacteria</taxon>
        <taxon>Rhodobacterales</taxon>
        <taxon>Paracoccaceae</taxon>
        <taxon>Neogemmobacter</taxon>
    </lineage>
</organism>
<dbReference type="AlphaFoldDB" id="A0A918TGD2"/>
<dbReference type="Pfam" id="PF25455">
    <property type="entry name" value="Beta-barrel_CAF17_C"/>
    <property type="match status" value="1"/>
</dbReference>
<dbReference type="EMBL" id="BMYJ01000001">
    <property type="protein sequence ID" value="GHC46826.1"/>
    <property type="molecule type" value="Genomic_DNA"/>
</dbReference>
<evidence type="ECO:0000256" key="1">
    <source>
        <dbReference type="ARBA" id="ARBA00022946"/>
    </source>
</evidence>
<dbReference type="PANTHER" id="PTHR22602:SF0">
    <property type="entry name" value="TRANSFERASE CAF17, MITOCHONDRIAL-RELATED"/>
    <property type="match status" value="1"/>
</dbReference>
<evidence type="ECO:0000259" key="2">
    <source>
        <dbReference type="Pfam" id="PF25455"/>
    </source>
</evidence>
<evidence type="ECO:0000313" key="3">
    <source>
        <dbReference type="EMBL" id="GHC46826.1"/>
    </source>
</evidence>
<dbReference type="InterPro" id="IPR027266">
    <property type="entry name" value="TrmE/GcvT-like"/>
</dbReference>
<reference evidence="3" key="1">
    <citation type="journal article" date="2014" name="Int. J. Syst. Evol. Microbiol.">
        <title>Complete genome sequence of Corynebacterium casei LMG S-19264T (=DSM 44701T), isolated from a smear-ripened cheese.</title>
        <authorList>
            <consortium name="US DOE Joint Genome Institute (JGI-PGF)"/>
            <person name="Walter F."/>
            <person name="Albersmeier A."/>
            <person name="Kalinowski J."/>
            <person name="Ruckert C."/>
        </authorList>
    </citation>
    <scope>NUCLEOTIDE SEQUENCE</scope>
    <source>
        <strain evidence="3">KCTC 23310</strain>
    </source>
</reference>
<feature type="domain" description="CAF17 C-terminal" evidence="2">
    <location>
        <begin position="215"/>
        <end position="274"/>
    </location>
</feature>
<name>A0A918TGD2_9RHOB</name>
<dbReference type="NCBIfam" id="TIGR03317">
    <property type="entry name" value="ygfZ_signature"/>
    <property type="match status" value="1"/>
</dbReference>
<reference evidence="3" key="2">
    <citation type="submission" date="2020-09" db="EMBL/GenBank/DDBJ databases">
        <authorList>
            <person name="Sun Q."/>
            <person name="Kim S."/>
        </authorList>
    </citation>
    <scope>NUCLEOTIDE SEQUENCE</scope>
    <source>
        <strain evidence="3">KCTC 23310</strain>
    </source>
</reference>
<dbReference type="Proteomes" id="UP000638981">
    <property type="component" value="Unassembled WGS sequence"/>
</dbReference>